<name>A0ABV8UJF2_9PROT</name>
<dbReference type="Pfam" id="PF00106">
    <property type="entry name" value="adh_short"/>
    <property type="match status" value="1"/>
</dbReference>
<dbReference type="PANTHER" id="PTHR43544">
    <property type="entry name" value="SHORT-CHAIN DEHYDROGENASE/REDUCTASE"/>
    <property type="match status" value="1"/>
</dbReference>
<organism evidence="1 2">
    <name type="scientific">Fodinicurvata halophila</name>
    <dbReference type="NCBI Taxonomy" id="1419723"/>
    <lineage>
        <taxon>Bacteria</taxon>
        <taxon>Pseudomonadati</taxon>
        <taxon>Pseudomonadota</taxon>
        <taxon>Alphaproteobacteria</taxon>
        <taxon>Rhodospirillales</taxon>
        <taxon>Rhodovibrionaceae</taxon>
        <taxon>Fodinicurvata</taxon>
    </lineage>
</organism>
<proteinExistence type="predicted"/>
<keyword evidence="2" id="KW-1185">Reference proteome</keyword>
<sequence length="238" mass="25524">MAEQLDSFPEGGSALVLGASGGIGRAVAHGLVGSGCFARVFEASRSGTPRVDLEDEESIQALATEISDSEFALRLVLDATGFLHDERFRPERSWRHLETAHLEKSFCVNAIGPALLMKHLLPLFPRRGKAVFATLSARVGSIGDNGYGGWYAYRASKAALNQLVRTASIELSRRCPDAICVAVHPGTVETPLTAPYSKQGLNVRSPEQAATQLISVLDGLSAAQSGTFLDYRGEVLPW</sequence>
<gene>
    <name evidence="1" type="ORF">ACFOW6_05440</name>
</gene>
<dbReference type="InterPro" id="IPR051468">
    <property type="entry name" value="Fungal_SecMetab_SDRs"/>
</dbReference>
<dbReference type="SUPFAM" id="SSF51735">
    <property type="entry name" value="NAD(P)-binding Rossmann-fold domains"/>
    <property type="match status" value="1"/>
</dbReference>
<dbReference type="RefSeq" id="WP_382421323.1">
    <property type="nucleotide sequence ID" value="NZ_JBHSCW010000003.1"/>
</dbReference>
<dbReference type="Gene3D" id="3.40.50.720">
    <property type="entry name" value="NAD(P)-binding Rossmann-like Domain"/>
    <property type="match status" value="1"/>
</dbReference>
<comment type="caution">
    <text evidence="1">The sequence shown here is derived from an EMBL/GenBank/DDBJ whole genome shotgun (WGS) entry which is preliminary data.</text>
</comment>
<protein>
    <submittedName>
        <fullName evidence="1">SDR family NAD(P)-dependent oxidoreductase</fullName>
    </submittedName>
</protein>
<dbReference type="PRINTS" id="PR00081">
    <property type="entry name" value="GDHRDH"/>
</dbReference>
<dbReference type="InterPro" id="IPR002347">
    <property type="entry name" value="SDR_fam"/>
</dbReference>
<reference evidence="2" key="1">
    <citation type="journal article" date="2019" name="Int. J. Syst. Evol. Microbiol.">
        <title>The Global Catalogue of Microorganisms (GCM) 10K type strain sequencing project: providing services to taxonomists for standard genome sequencing and annotation.</title>
        <authorList>
            <consortium name="The Broad Institute Genomics Platform"/>
            <consortium name="The Broad Institute Genome Sequencing Center for Infectious Disease"/>
            <person name="Wu L."/>
            <person name="Ma J."/>
        </authorList>
    </citation>
    <scope>NUCLEOTIDE SEQUENCE [LARGE SCALE GENOMIC DNA]</scope>
    <source>
        <strain evidence="2">CECT 8472</strain>
    </source>
</reference>
<dbReference type="PANTHER" id="PTHR43544:SF12">
    <property type="entry name" value="NAD(P)-BINDING ROSSMANN-FOLD SUPERFAMILY PROTEIN"/>
    <property type="match status" value="1"/>
</dbReference>
<accession>A0ABV8UJF2</accession>
<evidence type="ECO:0000313" key="2">
    <source>
        <dbReference type="Proteomes" id="UP001595799"/>
    </source>
</evidence>
<dbReference type="InterPro" id="IPR036291">
    <property type="entry name" value="NAD(P)-bd_dom_sf"/>
</dbReference>
<dbReference type="Proteomes" id="UP001595799">
    <property type="component" value="Unassembled WGS sequence"/>
</dbReference>
<dbReference type="EMBL" id="JBHSCW010000003">
    <property type="protein sequence ID" value="MFC4350981.1"/>
    <property type="molecule type" value="Genomic_DNA"/>
</dbReference>
<evidence type="ECO:0000313" key="1">
    <source>
        <dbReference type="EMBL" id="MFC4350981.1"/>
    </source>
</evidence>